<accession>A0A210R6I8</accession>
<name>A0A210R6I8_MIZYE</name>
<evidence type="ECO:0000256" key="1">
    <source>
        <dbReference type="PIRSR" id="PIRSR600101-1"/>
    </source>
</evidence>
<dbReference type="InterPro" id="IPR043138">
    <property type="entry name" value="GGT_lsub"/>
</dbReference>
<feature type="binding site" evidence="2">
    <location>
        <position position="441"/>
    </location>
    <ligand>
        <name>L-glutamate</name>
        <dbReference type="ChEBI" id="CHEBI:29985"/>
    </ligand>
</feature>
<protein>
    <submittedName>
        <fullName evidence="3">Gamma-glutamyltransferase YwrD</fullName>
    </submittedName>
</protein>
<dbReference type="InterPro" id="IPR029055">
    <property type="entry name" value="Ntn_hydrolases_N"/>
</dbReference>
<dbReference type="GO" id="GO:0036374">
    <property type="term" value="F:glutathione hydrolase activity"/>
    <property type="evidence" value="ECO:0007669"/>
    <property type="project" value="InterPro"/>
</dbReference>
<feature type="active site" description="Nucleophile" evidence="1">
    <location>
        <position position="356"/>
    </location>
</feature>
<keyword evidence="4" id="KW-1185">Reference proteome</keyword>
<dbReference type="PRINTS" id="PR01210">
    <property type="entry name" value="GGTRANSPTASE"/>
</dbReference>
<dbReference type="Gene3D" id="3.60.20.40">
    <property type="match status" value="1"/>
</dbReference>
<dbReference type="SUPFAM" id="SSF56235">
    <property type="entry name" value="N-terminal nucleophile aminohydrolases (Ntn hydrolases)"/>
    <property type="match status" value="1"/>
</dbReference>
<dbReference type="GO" id="GO:0006751">
    <property type="term" value="P:glutathione catabolic process"/>
    <property type="evidence" value="ECO:0007669"/>
    <property type="project" value="InterPro"/>
</dbReference>
<dbReference type="InterPro" id="IPR043137">
    <property type="entry name" value="GGT_ssub_C"/>
</dbReference>
<dbReference type="STRING" id="6573.A0A210R6I8"/>
<reference evidence="3 4" key="1">
    <citation type="journal article" date="2017" name="Nat. Ecol. Evol.">
        <title>Scallop genome provides insights into evolution of bilaterian karyotype and development.</title>
        <authorList>
            <person name="Wang S."/>
            <person name="Zhang J."/>
            <person name="Jiao W."/>
            <person name="Li J."/>
            <person name="Xun X."/>
            <person name="Sun Y."/>
            <person name="Guo X."/>
            <person name="Huan P."/>
            <person name="Dong B."/>
            <person name="Zhang L."/>
            <person name="Hu X."/>
            <person name="Sun X."/>
            <person name="Wang J."/>
            <person name="Zhao C."/>
            <person name="Wang Y."/>
            <person name="Wang D."/>
            <person name="Huang X."/>
            <person name="Wang R."/>
            <person name="Lv J."/>
            <person name="Li Y."/>
            <person name="Zhang Z."/>
            <person name="Liu B."/>
            <person name="Lu W."/>
            <person name="Hui Y."/>
            <person name="Liang J."/>
            <person name="Zhou Z."/>
            <person name="Hou R."/>
            <person name="Li X."/>
            <person name="Liu Y."/>
            <person name="Li H."/>
            <person name="Ning X."/>
            <person name="Lin Y."/>
            <person name="Zhao L."/>
            <person name="Xing Q."/>
            <person name="Dou J."/>
            <person name="Li Y."/>
            <person name="Mao J."/>
            <person name="Guo H."/>
            <person name="Dou H."/>
            <person name="Li T."/>
            <person name="Mu C."/>
            <person name="Jiang W."/>
            <person name="Fu Q."/>
            <person name="Fu X."/>
            <person name="Miao Y."/>
            <person name="Liu J."/>
            <person name="Yu Q."/>
            <person name="Li R."/>
            <person name="Liao H."/>
            <person name="Li X."/>
            <person name="Kong Y."/>
            <person name="Jiang Z."/>
            <person name="Chourrout D."/>
            <person name="Li R."/>
            <person name="Bao Z."/>
        </authorList>
    </citation>
    <scope>NUCLEOTIDE SEQUENCE [LARGE SCALE GENOMIC DNA]</scope>
    <source>
        <strain evidence="3 4">PY_sf001</strain>
    </source>
</reference>
<comment type="caution">
    <text evidence="3">The sequence shown here is derived from an EMBL/GenBank/DDBJ whole genome shotgun (WGS) entry which is preliminary data.</text>
</comment>
<dbReference type="OrthoDB" id="2015213at2759"/>
<organism evidence="3 4">
    <name type="scientific">Mizuhopecten yessoensis</name>
    <name type="common">Japanese scallop</name>
    <name type="synonym">Patinopecten yessoensis</name>
    <dbReference type="NCBI Taxonomy" id="6573"/>
    <lineage>
        <taxon>Eukaryota</taxon>
        <taxon>Metazoa</taxon>
        <taxon>Spiralia</taxon>
        <taxon>Lophotrochozoa</taxon>
        <taxon>Mollusca</taxon>
        <taxon>Bivalvia</taxon>
        <taxon>Autobranchia</taxon>
        <taxon>Pteriomorphia</taxon>
        <taxon>Pectinida</taxon>
        <taxon>Pectinoidea</taxon>
        <taxon>Pectinidae</taxon>
        <taxon>Mizuhopecten</taxon>
    </lineage>
</organism>
<dbReference type="Gene3D" id="1.10.246.130">
    <property type="match status" value="1"/>
</dbReference>
<dbReference type="Pfam" id="PF01019">
    <property type="entry name" value="G_glu_transpept"/>
    <property type="match status" value="1"/>
</dbReference>
<dbReference type="Proteomes" id="UP000242188">
    <property type="component" value="Unassembled WGS sequence"/>
</dbReference>
<dbReference type="GO" id="GO:0016740">
    <property type="term" value="F:transferase activity"/>
    <property type="evidence" value="ECO:0007669"/>
    <property type="project" value="UniProtKB-KW"/>
</dbReference>
<keyword evidence="3" id="KW-0808">Transferase</keyword>
<dbReference type="NCBIfam" id="TIGR00066">
    <property type="entry name" value="g_glut_trans"/>
    <property type="match status" value="1"/>
</dbReference>
<dbReference type="InterPro" id="IPR052896">
    <property type="entry name" value="GGT-like_enzyme"/>
</dbReference>
<evidence type="ECO:0000256" key="2">
    <source>
        <dbReference type="PIRSR" id="PIRSR600101-2"/>
    </source>
</evidence>
<dbReference type="InterPro" id="IPR000101">
    <property type="entry name" value="GGT_peptidase"/>
</dbReference>
<dbReference type="AlphaFoldDB" id="A0A210R6I8"/>
<gene>
    <name evidence="3" type="ORF">KP79_PYT05836</name>
</gene>
<dbReference type="PANTHER" id="PTHR43881">
    <property type="entry name" value="GAMMA-GLUTAMYLTRANSPEPTIDASE (AFU_ORTHOLOGUE AFUA_4G13580)"/>
    <property type="match status" value="1"/>
</dbReference>
<dbReference type="PANTHER" id="PTHR43881:SF1">
    <property type="entry name" value="GAMMA-GLUTAMYLTRANSPEPTIDASE (AFU_ORTHOLOGUE AFUA_4G13580)"/>
    <property type="match status" value="1"/>
</dbReference>
<proteinExistence type="predicted"/>
<evidence type="ECO:0000313" key="3">
    <source>
        <dbReference type="EMBL" id="OWF56538.1"/>
    </source>
</evidence>
<evidence type="ECO:0000313" key="4">
    <source>
        <dbReference type="Proteomes" id="UP000242188"/>
    </source>
</evidence>
<dbReference type="EMBL" id="NEDP02000167">
    <property type="protein sequence ID" value="OWF56538.1"/>
    <property type="molecule type" value="Genomic_DNA"/>
</dbReference>
<sequence>MSDFNSRRSAVVCRNGCAASSQPLASQTGIDILKAGGNAADAAVAMAAVLNVTEPCSTGIGGDAFCLFYDAKTKGVKAVNGSGRAPSGLTLDLLNKQGFNSTCPFPVQHGHAVTIPGAAAAWVDTVERFGSGKLSLAEILRPAVDLAEDGYPVQQVTALIWNKGADSLLTPNNKHGRDLLIDGQAPKYGQVMRLPYLAQTFRELGTMGKKGFYEGRIAKAIVDVVEKFGGVMTLDDLQSHVTTYEEPISTDYRGYRLWEIPPNGHGMAALMALNILEAYDLKDLGANSAEYLHLVTEALKLGFTDTTWYCADPSKVDVPLSTLLSKEYAKKRRQLIRNNRAMANVKRGDLNIGPDTVYFTTADSQGNACSFINSNFMGFGSAIVPEGCGFTLQNRGSGFSLDPEHPNVIAPNKRPYHTIIPAMLTDSNTGELVMSYGVMGGYMQPQGHVQVLLNMLEFGMNPQQALDQPRICVGGGYGYDESYVSVEDGISLDVVAGLAEMGHTVRGPLVAHGRSLFGKGQAITVGAFWDKSNTGKNRDGRVYWCGSDPRADGMAIGF</sequence>